<dbReference type="SUPFAM" id="SSF101898">
    <property type="entry name" value="NHL repeat"/>
    <property type="match status" value="1"/>
</dbReference>
<dbReference type="OrthoDB" id="9799230at2"/>
<evidence type="ECO:0008006" key="4">
    <source>
        <dbReference type="Google" id="ProtNLM"/>
    </source>
</evidence>
<protein>
    <recommendedName>
        <fullName evidence="4">NHL repeat protein</fullName>
    </recommendedName>
</protein>
<dbReference type="InterPro" id="IPR011042">
    <property type="entry name" value="6-blade_b-propeller_TolB-like"/>
</dbReference>
<organism evidence="2 3">
    <name type="scientific">Aquisphaera giovannonii</name>
    <dbReference type="NCBI Taxonomy" id="406548"/>
    <lineage>
        <taxon>Bacteria</taxon>
        <taxon>Pseudomonadati</taxon>
        <taxon>Planctomycetota</taxon>
        <taxon>Planctomycetia</taxon>
        <taxon>Isosphaerales</taxon>
        <taxon>Isosphaeraceae</taxon>
        <taxon>Aquisphaera</taxon>
    </lineage>
</organism>
<evidence type="ECO:0000256" key="1">
    <source>
        <dbReference type="SAM" id="SignalP"/>
    </source>
</evidence>
<proteinExistence type="predicted"/>
<keyword evidence="3" id="KW-1185">Reference proteome</keyword>
<gene>
    <name evidence="2" type="ORF">OJF2_74610</name>
</gene>
<dbReference type="EMBL" id="CP042997">
    <property type="protein sequence ID" value="QEH38851.1"/>
    <property type="molecule type" value="Genomic_DNA"/>
</dbReference>
<sequence length="730" mass="79788" precursor="true">MRRRPRLAATMPAVLLPLLAGHSAARAEDARRLDAKVSWIGNTYPGGKRWVPQDVRAICVLADGTAYTNVPWDEGGGQVAVIKDGQVLGHAGHTHGWGQEGGEAIAANGNYVFIGQSMGNEGGGLEDPGTWPPKGKAWFGISRRLRSDVTKPAPFPGGKGGKGDTLRECFLPVVEVDDREKADLPGLVADDRRVYASSPRDGRIEVLDAETMKTVARWPIDRPGPIALDASGGLWVLQAGEGPEPARVVRLSPDGDPSPQRVELTAGSAPTSLAIDGRGRLLVADDGPDQHILIYEDILRSPRAAGTFGARGGIYAGTPGAVGPLKLNRPAAVGADAAGNILIASDGQTGGGGTVLESYRPDGSLNCRLLGVEFVDMADFDPASDADIFTKEEHFVADFSRPRGQEAGYVGYTVHRFKYPEDPRLHIWSAGAWVRRIAGRRFLFVNEMNAGPLQVYRFDPEQEGEIAVPSGLFAPRRLTSEKDDAWPPHQPTEGGWVWCDANGDGRFDASEYKGTGRDEPDAQGWWVDSVGNVWRATEADGIREFRFDGLDAKGNPVWDFAAIRSFPKPPEFDRVKRLRYDAAADVMYLGGTTREHANQHWKPMGPVICRYDHWSRGPSRPTWRIVAPYARGSQGHESCEPMGFDVAGEYLFLPYTGSSKPLGFRTGHVEVFRAGDGRRVGYLEPSEDVGEIGLQDIRECLVARRRADGEYVILMEEDYKAKILMYRWRP</sequence>
<evidence type="ECO:0000313" key="3">
    <source>
        <dbReference type="Proteomes" id="UP000324233"/>
    </source>
</evidence>
<accession>A0A5B9WFT4</accession>
<dbReference type="RefSeq" id="WP_148598243.1">
    <property type="nucleotide sequence ID" value="NZ_CP042997.1"/>
</dbReference>
<dbReference type="AlphaFoldDB" id="A0A5B9WFT4"/>
<dbReference type="Proteomes" id="UP000324233">
    <property type="component" value="Chromosome"/>
</dbReference>
<reference evidence="2 3" key="1">
    <citation type="submission" date="2019-08" db="EMBL/GenBank/DDBJ databases">
        <title>Deep-cultivation of Planctomycetes and their phenomic and genomic characterization uncovers novel biology.</title>
        <authorList>
            <person name="Wiegand S."/>
            <person name="Jogler M."/>
            <person name="Boedeker C."/>
            <person name="Pinto D."/>
            <person name="Vollmers J."/>
            <person name="Rivas-Marin E."/>
            <person name="Kohn T."/>
            <person name="Peeters S.H."/>
            <person name="Heuer A."/>
            <person name="Rast P."/>
            <person name="Oberbeckmann S."/>
            <person name="Bunk B."/>
            <person name="Jeske O."/>
            <person name="Meyerdierks A."/>
            <person name="Storesund J.E."/>
            <person name="Kallscheuer N."/>
            <person name="Luecker S."/>
            <person name="Lage O.M."/>
            <person name="Pohl T."/>
            <person name="Merkel B.J."/>
            <person name="Hornburger P."/>
            <person name="Mueller R.-W."/>
            <person name="Bruemmer F."/>
            <person name="Labrenz M."/>
            <person name="Spormann A.M."/>
            <person name="Op den Camp H."/>
            <person name="Overmann J."/>
            <person name="Amann R."/>
            <person name="Jetten M.S.M."/>
            <person name="Mascher T."/>
            <person name="Medema M.H."/>
            <person name="Devos D.P."/>
            <person name="Kaster A.-K."/>
            <person name="Ovreas L."/>
            <person name="Rohde M."/>
            <person name="Galperin M.Y."/>
            <person name="Jogler C."/>
        </authorList>
    </citation>
    <scope>NUCLEOTIDE SEQUENCE [LARGE SCALE GENOMIC DNA]</scope>
    <source>
        <strain evidence="2 3">OJF2</strain>
    </source>
</reference>
<feature type="chain" id="PRO_5023024115" description="NHL repeat protein" evidence="1">
    <location>
        <begin position="28"/>
        <end position="730"/>
    </location>
</feature>
<evidence type="ECO:0000313" key="2">
    <source>
        <dbReference type="EMBL" id="QEH38851.1"/>
    </source>
</evidence>
<name>A0A5B9WFT4_9BACT</name>
<feature type="signal peptide" evidence="1">
    <location>
        <begin position="1"/>
        <end position="27"/>
    </location>
</feature>
<keyword evidence="1" id="KW-0732">Signal</keyword>
<dbReference type="Gene3D" id="2.120.10.30">
    <property type="entry name" value="TolB, C-terminal domain"/>
    <property type="match status" value="1"/>
</dbReference>
<dbReference type="KEGG" id="agv:OJF2_74610"/>